<keyword evidence="5" id="KW-0411">Iron-sulfur</keyword>
<dbReference type="SFLD" id="SFLDG01067">
    <property type="entry name" value="SPASM/twitch_domain_containing"/>
    <property type="match status" value="1"/>
</dbReference>
<dbReference type="CDD" id="cd01335">
    <property type="entry name" value="Radical_SAM"/>
    <property type="match status" value="1"/>
</dbReference>
<dbReference type="InterPro" id="IPR006638">
    <property type="entry name" value="Elp3/MiaA/NifB-like_rSAM"/>
</dbReference>
<dbReference type="PANTHER" id="PTHR43273">
    <property type="entry name" value="ANAEROBIC SULFATASE-MATURATING ENZYME HOMOLOG ASLB-RELATED"/>
    <property type="match status" value="1"/>
</dbReference>
<dbReference type="Pfam" id="PF04055">
    <property type="entry name" value="Radical_SAM"/>
    <property type="match status" value="1"/>
</dbReference>
<evidence type="ECO:0000259" key="6">
    <source>
        <dbReference type="PROSITE" id="PS51918"/>
    </source>
</evidence>
<proteinExistence type="predicted"/>
<dbReference type="InterPro" id="IPR024023">
    <property type="entry name" value="rSAM_paired_HxsB"/>
</dbReference>
<dbReference type="GO" id="GO:0051536">
    <property type="term" value="F:iron-sulfur cluster binding"/>
    <property type="evidence" value="ECO:0007669"/>
    <property type="project" value="UniProtKB-KW"/>
</dbReference>
<dbReference type="OrthoDB" id="308557at2"/>
<evidence type="ECO:0000256" key="4">
    <source>
        <dbReference type="ARBA" id="ARBA00023004"/>
    </source>
</evidence>
<dbReference type="PROSITE" id="PS51918">
    <property type="entry name" value="RADICAL_SAM"/>
    <property type="match status" value="1"/>
</dbReference>
<dbReference type="SFLD" id="SFLDG01386">
    <property type="entry name" value="main_SPASM_domain-containing"/>
    <property type="match status" value="1"/>
</dbReference>
<sequence length="480" mass="53732">MFQERTAFGPGPDYRLAPFRFSPLDDRRYVVTNDVGEHVVLSREHLVAFVQRTLPPDSPTYKALKSRHFMFDRQSRVALDLLALKYRTRAEQLAAFTGLHIFVVTLRCDHSCQYCQVSRQVEDRARFDMTREHADRALDLVFQSPSPALKIEFQGGEPLLNFGLIRHVVERALTLNQPLGRDLQFVIATNLSRLSEEMLAFCKQHGIFLSTSLDGPEALHNAQRPVRGGNSHQRTVEGIRRAREALGDQAVSALMTTTRTSLDRVEEIIDEYVHLGFHSVFLRNLSPYGFAVRGKGGQDYDVDRWIAFYQRGLAHILELNAKGYALREEFTTLLLQKLFSPQGSNYVDLQSPAGLGIGALVYNYDGAVYASDEGRMLAEMGDLSFRLGHVATDGHAALLTSETLLAHLSDTMPEGVPMCSDCAFLPLCGADPVFHRATQGDAVGHKAFSAFCKKQMAVLRHLITLLEDDPPARETLLGWL</sequence>
<keyword evidence="2" id="KW-0949">S-adenosyl-L-methionine</keyword>
<evidence type="ECO:0000313" key="8">
    <source>
        <dbReference type="Proteomes" id="UP000001351"/>
    </source>
</evidence>
<dbReference type="SUPFAM" id="SSF102114">
    <property type="entry name" value="Radical SAM enzymes"/>
    <property type="match status" value="1"/>
</dbReference>
<dbReference type="SFLD" id="SFLDS00029">
    <property type="entry name" value="Radical_SAM"/>
    <property type="match status" value="1"/>
</dbReference>
<keyword evidence="3" id="KW-0479">Metal-binding</keyword>
<keyword evidence="8" id="KW-1185">Reference proteome</keyword>
<dbReference type="Proteomes" id="UP000001351">
    <property type="component" value="Chromosome"/>
</dbReference>
<protein>
    <submittedName>
        <fullName evidence="7">Conserved uncharacterized protein</fullName>
    </submittedName>
</protein>
<evidence type="ECO:0000256" key="2">
    <source>
        <dbReference type="ARBA" id="ARBA00022691"/>
    </source>
</evidence>
<dbReference type="STRING" id="378806.STAUR_6143"/>
<dbReference type="InterPro" id="IPR013785">
    <property type="entry name" value="Aldolase_TIM"/>
</dbReference>
<evidence type="ECO:0000256" key="5">
    <source>
        <dbReference type="ARBA" id="ARBA00023014"/>
    </source>
</evidence>
<evidence type="ECO:0000256" key="1">
    <source>
        <dbReference type="ARBA" id="ARBA00001966"/>
    </source>
</evidence>
<dbReference type="eggNOG" id="COG0641">
    <property type="taxonomic scope" value="Bacteria"/>
</dbReference>
<name>E3FED0_STIAD</name>
<dbReference type="Gene3D" id="3.20.20.70">
    <property type="entry name" value="Aldolase class I"/>
    <property type="match status" value="1"/>
</dbReference>
<dbReference type="AlphaFoldDB" id="E3FED0"/>
<evidence type="ECO:0000313" key="7">
    <source>
        <dbReference type="EMBL" id="ADO73900.1"/>
    </source>
</evidence>
<dbReference type="SMART" id="SM00729">
    <property type="entry name" value="Elp3"/>
    <property type="match status" value="1"/>
</dbReference>
<dbReference type="GO" id="GO:0046872">
    <property type="term" value="F:metal ion binding"/>
    <property type="evidence" value="ECO:0007669"/>
    <property type="project" value="UniProtKB-KW"/>
</dbReference>
<organism evidence="7 8">
    <name type="scientific">Stigmatella aurantiaca (strain DW4/3-1)</name>
    <dbReference type="NCBI Taxonomy" id="378806"/>
    <lineage>
        <taxon>Bacteria</taxon>
        <taxon>Pseudomonadati</taxon>
        <taxon>Myxococcota</taxon>
        <taxon>Myxococcia</taxon>
        <taxon>Myxococcales</taxon>
        <taxon>Cystobacterineae</taxon>
        <taxon>Archangiaceae</taxon>
        <taxon>Stigmatella</taxon>
    </lineage>
</organism>
<accession>E3FED0</accession>
<gene>
    <name evidence="7" type="ordered locus">STAUR_6143</name>
</gene>
<dbReference type="NCBIfam" id="TIGR03978">
    <property type="entry name" value="rSAM_paired_1"/>
    <property type="match status" value="1"/>
</dbReference>
<dbReference type="PANTHER" id="PTHR43273:SF8">
    <property type="entry name" value="RADICAL SAM DOMAIN PROTEIN"/>
    <property type="match status" value="1"/>
</dbReference>
<dbReference type="RefSeq" id="WP_013377149.1">
    <property type="nucleotide sequence ID" value="NC_014623.1"/>
</dbReference>
<dbReference type="SFLD" id="SFLDG01384">
    <property type="entry name" value="thioether_bond_formation_requi"/>
    <property type="match status" value="1"/>
</dbReference>
<dbReference type="InterPro" id="IPR007197">
    <property type="entry name" value="rSAM"/>
</dbReference>
<comment type="cofactor">
    <cofactor evidence="1">
        <name>[4Fe-4S] cluster</name>
        <dbReference type="ChEBI" id="CHEBI:49883"/>
    </cofactor>
</comment>
<dbReference type="EMBL" id="CP002271">
    <property type="protein sequence ID" value="ADO73900.1"/>
    <property type="molecule type" value="Genomic_DNA"/>
</dbReference>
<reference evidence="7 8" key="1">
    <citation type="journal article" date="2011" name="Mol. Biol. Evol.">
        <title>Comparative genomic analysis of fruiting body formation in Myxococcales.</title>
        <authorList>
            <person name="Huntley S."/>
            <person name="Hamann N."/>
            <person name="Wegener-Feldbrugge S."/>
            <person name="Treuner-Lange A."/>
            <person name="Kube M."/>
            <person name="Reinhardt R."/>
            <person name="Klages S."/>
            <person name="Muller R."/>
            <person name="Ronning C.M."/>
            <person name="Nierman W.C."/>
            <person name="Sogaard-Andersen L."/>
        </authorList>
    </citation>
    <scope>NUCLEOTIDE SEQUENCE [LARGE SCALE GENOMIC DNA]</scope>
    <source>
        <strain evidence="7 8">DW4/3-1</strain>
    </source>
</reference>
<keyword evidence="4" id="KW-0408">Iron</keyword>
<dbReference type="GO" id="GO:0016491">
    <property type="term" value="F:oxidoreductase activity"/>
    <property type="evidence" value="ECO:0007669"/>
    <property type="project" value="InterPro"/>
</dbReference>
<dbReference type="InterPro" id="IPR023867">
    <property type="entry name" value="Sulphatase_maturase_rSAM"/>
</dbReference>
<dbReference type="HOGENOM" id="CLU_009273_2_0_7"/>
<dbReference type="KEGG" id="sur:STAUR_6143"/>
<dbReference type="InterPro" id="IPR058240">
    <property type="entry name" value="rSAM_sf"/>
</dbReference>
<feature type="domain" description="Radical SAM core" evidence="6">
    <location>
        <begin position="89"/>
        <end position="325"/>
    </location>
</feature>
<evidence type="ECO:0000256" key="3">
    <source>
        <dbReference type="ARBA" id="ARBA00022723"/>
    </source>
</evidence>